<gene>
    <name evidence="1" type="ordered locus">MADE_1002035</name>
</gene>
<evidence type="ECO:0000313" key="1">
    <source>
        <dbReference type="EMBL" id="AEA96556.1"/>
    </source>
</evidence>
<protein>
    <submittedName>
        <fullName evidence="1">Uncharacterized protein</fullName>
    </submittedName>
</protein>
<dbReference type="KEGG" id="amc:MADE_1002035"/>
<dbReference type="Proteomes" id="UP000001870">
    <property type="component" value="Chromosome"/>
</dbReference>
<sequence>MRVYYSLYGHLLNKARLFKGFKKVFKAKGAAGIDGRA</sequence>
<organism evidence="1 2">
    <name type="scientific">Alteromonas mediterranea (strain DSM 17117 / CIP 110805 / LMG 28347 / Deep ecotype)</name>
    <dbReference type="NCBI Taxonomy" id="1774373"/>
    <lineage>
        <taxon>Bacteria</taxon>
        <taxon>Pseudomonadati</taxon>
        <taxon>Pseudomonadota</taxon>
        <taxon>Gammaproteobacteria</taxon>
        <taxon>Alteromonadales</taxon>
        <taxon>Alteromonadaceae</taxon>
        <taxon>Alteromonas/Salinimonas group</taxon>
        <taxon>Alteromonas</taxon>
    </lineage>
</organism>
<dbReference type="HOGENOM" id="CLU_3339229_0_0_6"/>
<dbReference type="AlphaFoldDB" id="F2G5K2"/>
<keyword evidence="2" id="KW-1185">Reference proteome</keyword>
<dbReference type="EMBL" id="CP001103">
    <property type="protein sequence ID" value="AEA96556.1"/>
    <property type="molecule type" value="Genomic_DNA"/>
</dbReference>
<evidence type="ECO:0000313" key="2">
    <source>
        <dbReference type="Proteomes" id="UP000001870"/>
    </source>
</evidence>
<name>F2G5K2_ALTMD</name>
<reference evidence="1 2" key="1">
    <citation type="journal article" date="2008" name="ISME J.">
        <title>Comparative genomics of two ecotypes of the marine planktonic copiotroph Alteromonas macleodii suggests alternative lifestyles associated with different kinds of particulate organic matter.</title>
        <authorList>
            <person name="Ivars-Martinez E."/>
            <person name="Martin-Cuadrado A.B."/>
            <person name="D'Auria G."/>
            <person name="Mira A."/>
            <person name="Ferriera S."/>
            <person name="Johnson J."/>
            <person name="Friedman R."/>
            <person name="Rodriguez-Valera F."/>
        </authorList>
    </citation>
    <scope>NUCLEOTIDE SEQUENCE [LARGE SCALE GENOMIC DNA]</scope>
    <source>
        <strain evidence="2">DSM 17117 / CIP 110805 / LMG 28347 / Deep ecotype</strain>
    </source>
</reference>
<accession>F2G5K2</accession>
<reference evidence="1 2" key="2">
    <citation type="journal article" date="2015" name="Antonie Van Leeuwenhoek">
        <title>Ecophysiological diversity of a novel member of the genus Alteromonas, and description of Alteromonas mediterranea sp. nov.</title>
        <authorList>
            <person name="Ivanova E.P."/>
            <person name="Lopez-Perez M."/>
            <person name="Zabalos M."/>
            <person name="Nguyen S.H."/>
            <person name="Webb H.K."/>
            <person name="Ryan J."/>
            <person name="Lagutin K."/>
            <person name="Vyssotski M."/>
            <person name="Crawford R.J."/>
            <person name="Rodriguez-Valera F."/>
        </authorList>
    </citation>
    <scope>NUCLEOTIDE SEQUENCE [LARGE SCALE GENOMIC DNA]</scope>
    <source>
        <strain evidence="2">DSM 17117 / CIP 110805 / LMG 28347 / Deep ecotype</strain>
    </source>
</reference>
<proteinExistence type="predicted"/>